<accession>A0A556N3T0</accession>
<organism evidence="1 2">
    <name type="scientific">Fluviicola chungangensis</name>
    <dbReference type="NCBI Taxonomy" id="2597671"/>
    <lineage>
        <taxon>Bacteria</taxon>
        <taxon>Pseudomonadati</taxon>
        <taxon>Bacteroidota</taxon>
        <taxon>Flavobacteriia</taxon>
        <taxon>Flavobacteriales</taxon>
        <taxon>Crocinitomicaceae</taxon>
        <taxon>Fluviicola</taxon>
    </lineage>
</organism>
<dbReference type="EMBL" id="VLPL01000002">
    <property type="protein sequence ID" value="TSJ46745.1"/>
    <property type="molecule type" value="Genomic_DNA"/>
</dbReference>
<comment type="caution">
    <text evidence="1">The sequence shown here is derived from an EMBL/GenBank/DDBJ whole genome shotgun (WGS) entry which is preliminary data.</text>
</comment>
<dbReference type="RefSeq" id="WP_144332282.1">
    <property type="nucleotide sequence ID" value="NZ_VLPL01000002.1"/>
</dbReference>
<dbReference type="Proteomes" id="UP000316008">
    <property type="component" value="Unassembled WGS sequence"/>
</dbReference>
<proteinExistence type="predicted"/>
<sequence>MNKKLNRLLVIGLVAASVITACKKDKDLVPVPQPVENEPEVITTMKLMFVDSSNASNVYYATFRDPDGDGGTSFDIFDTIILQPNKTWYTSILLLNETVSPIDTVSNDVLEEANDHKFCFTPAGVSATVQITDLDGNGLPVGLQSKWRTSGTGSGTMQVELRHQPGTKDGTCTSGETDISVVFPTKIQ</sequence>
<keyword evidence="2" id="KW-1185">Reference proteome</keyword>
<gene>
    <name evidence="1" type="ORF">FO442_06175</name>
</gene>
<protein>
    <recommendedName>
        <fullName evidence="3">Type 1 periplasmic binding fold superfamily protein</fullName>
    </recommendedName>
</protein>
<dbReference type="AlphaFoldDB" id="A0A556N3T0"/>
<reference evidence="1 2" key="1">
    <citation type="submission" date="2019-07" db="EMBL/GenBank/DDBJ databases">
        <authorList>
            <person name="Huq M.A."/>
        </authorList>
    </citation>
    <scope>NUCLEOTIDE SEQUENCE [LARGE SCALE GENOMIC DNA]</scope>
    <source>
        <strain evidence="1 2">MAH-3</strain>
    </source>
</reference>
<evidence type="ECO:0000313" key="2">
    <source>
        <dbReference type="Proteomes" id="UP000316008"/>
    </source>
</evidence>
<dbReference type="PROSITE" id="PS51257">
    <property type="entry name" value="PROKAR_LIPOPROTEIN"/>
    <property type="match status" value="1"/>
</dbReference>
<dbReference type="OrthoDB" id="713689at2"/>
<evidence type="ECO:0008006" key="3">
    <source>
        <dbReference type="Google" id="ProtNLM"/>
    </source>
</evidence>
<evidence type="ECO:0000313" key="1">
    <source>
        <dbReference type="EMBL" id="TSJ46745.1"/>
    </source>
</evidence>
<name>A0A556N3T0_9FLAO</name>